<organism evidence="6 7">
    <name type="scientific">Flavivirga spongiicola</name>
    <dbReference type="NCBI Taxonomy" id="421621"/>
    <lineage>
        <taxon>Bacteria</taxon>
        <taxon>Pseudomonadati</taxon>
        <taxon>Bacteroidota</taxon>
        <taxon>Flavobacteriia</taxon>
        <taxon>Flavobacteriales</taxon>
        <taxon>Flavobacteriaceae</taxon>
        <taxon>Flavivirga</taxon>
    </lineage>
</organism>
<comment type="caution">
    <text evidence="6">The sequence shown here is derived from an EMBL/GenBank/DDBJ whole genome shotgun (WGS) entry which is preliminary data.</text>
</comment>
<dbReference type="PANTHER" id="PTHR42852">
    <property type="entry name" value="THIOL:DISULFIDE INTERCHANGE PROTEIN DSBE"/>
    <property type="match status" value="1"/>
</dbReference>
<evidence type="ECO:0000259" key="5">
    <source>
        <dbReference type="PROSITE" id="PS51352"/>
    </source>
</evidence>
<dbReference type="Gene3D" id="3.40.30.10">
    <property type="entry name" value="Glutaredoxin"/>
    <property type="match status" value="1"/>
</dbReference>
<keyword evidence="2" id="KW-0201">Cytochrome c-type biogenesis</keyword>
<dbReference type="EMBL" id="JAODOP010000004">
    <property type="protein sequence ID" value="MEF3835765.1"/>
    <property type="molecule type" value="Genomic_DNA"/>
</dbReference>
<gene>
    <name evidence="6" type="ORF">N1F79_21755</name>
</gene>
<dbReference type="SUPFAM" id="SSF52833">
    <property type="entry name" value="Thioredoxin-like"/>
    <property type="match status" value="1"/>
</dbReference>
<comment type="subcellular location">
    <subcellularLocation>
        <location evidence="1">Cell envelope</location>
    </subcellularLocation>
</comment>
<name>A0ABU7XYG5_9FLAO</name>
<dbReference type="PROSITE" id="PS51352">
    <property type="entry name" value="THIOREDOXIN_2"/>
    <property type="match status" value="1"/>
</dbReference>
<dbReference type="PROSITE" id="PS51257">
    <property type="entry name" value="PROKAR_LIPOPROTEIN"/>
    <property type="match status" value="1"/>
</dbReference>
<feature type="domain" description="Thioredoxin" evidence="5">
    <location>
        <begin position="314"/>
        <end position="460"/>
    </location>
</feature>
<evidence type="ECO:0000313" key="7">
    <source>
        <dbReference type="Proteomes" id="UP001337305"/>
    </source>
</evidence>
<evidence type="ECO:0000256" key="3">
    <source>
        <dbReference type="ARBA" id="ARBA00023157"/>
    </source>
</evidence>
<evidence type="ECO:0000256" key="4">
    <source>
        <dbReference type="ARBA" id="ARBA00023284"/>
    </source>
</evidence>
<dbReference type="InterPro" id="IPR050553">
    <property type="entry name" value="Thioredoxin_ResA/DsbE_sf"/>
</dbReference>
<dbReference type="Pfam" id="PF08534">
    <property type="entry name" value="Redoxin"/>
    <property type="match status" value="1"/>
</dbReference>
<keyword evidence="4" id="KW-0676">Redox-active center</keyword>
<reference evidence="6 7" key="1">
    <citation type="submission" date="2022-09" db="EMBL/GenBank/DDBJ databases">
        <title>Genome sequencing of Flavivirga sp. MEBiC05379.</title>
        <authorList>
            <person name="Oh H.-M."/>
            <person name="Kwon K.K."/>
            <person name="Park M.J."/>
            <person name="Yang S.-H."/>
        </authorList>
    </citation>
    <scope>NUCLEOTIDE SEQUENCE [LARGE SCALE GENOMIC DNA]</scope>
    <source>
        <strain evidence="6 7">MEBiC05379</strain>
    </source>
</reference>
<evidence type="ECO:0000256" key="1">
    <source>
        <dbReference type="ARBA" id="ARBA00004196"/>
    </source>
</evidence>
<protein>
    <submittedName>
        <fullName evidence="6">TlpA family protein disulfide reductase</fullName>
    </submittedName>
</protein>
<dbReference type="Proteomes" id="UP001337305">
    <property type="component" value="Unassembled WGS sequence"/>
</dbReference>
<dbReference type="PANTHER" id="PTHR42852:SF6">
    <property type="entry name" value="THIOL:DISULFIDE INTERCHANGE PROTEIN DSBE"/>
    <property type="match status" value="1"/>
</dbReference>
<dbReference type="InterPro" id="IPR036249">
    <property type="entry name" value="Thioredoxin-like_sf"/>
</dbReference>
<dbReference type="CDD" id="cd02966">
    <property type="entry name" value="TlpA_like_family"/>
    <property type="match status" value="1"/>
</dbReference>
<sequence length="460" mass="53038">MKKINVILVTAILFIACKQQESKTDYTLLSIQAKNAKNAVIELYSSSTREKVKDIHLDENGFSKDTLRDFEKGEYVYGDGRKTPQVYVYVKNNSEVEIAYNYTNLLEPPTIGGINCVETKFLNEKKLFDTNFFAPHSDMWNYDPTKFMKTFLRFEKDGLAILEKYKDQIEPDYYKTKVGDIKYGTFQVMGNFESIYKGELPETFIKKQQEANLNDEFLFKNSAAFGSYAYNYLAYASHKFGKTDKRTMPLKVMDKINDDITNDYVKGGMLSNTLEMFLVNTEDKKALYNKFITYCTNAEFKEKGTTFYKDVMKLEPGSPSPKFVNYESATGEKVSLDDLKGKYVFFDCWATWCAPCIKEIPFLKEIEKEYHGKNIAFVGLSFDTQKNKDKWKAMVKEKGLDAEHQLLADNALKSQFTQEYKIFTIPRFILLDPEGNIVDNDAPRPSSGEEIRSLLNSLEL</sequence>
<proteinExistence type="predicted"/>
<accession>A0ABU7XYG5</accession>
<keyword evidence="7" id="KW-1185">Reference proteome</keyword>
<dbReference type="InterPro" id="IPR013766">
    <property type="entry name" value="Thioredoxin_domain"/>
</dbReference>
<evidence type="ECO:0000313" key="6">
    <source>
        <dbReference type="EMBL" id="MEF3835765.1"/>
    </source>
</evidence>
<evidence type="ECO:0000256" key="2">
    <source>
        <dbReference type="ARBA" id="ARBA00022748"/>
    </source>
</evidence>
<keyword evidence="3" id="KW-1015">Disulfide bond</keyword>
<dbReference type="RefSeq" id="WP_303308044.1">
    <property type="nucleotide sequence ID" value="NZ_JAODOP010000004.1"/>
</dbReference>
<dbReference type="InterPro" id="IPR013740">
    <property type="entry name" value="Redoxin"/>
</dbReference>